<dbReference type="GO" id="GO:0005886">
    <property type="term" value="C:plasma membrane"/>
    <property type="evidence" value="ECO:0007669"/>
    <property type="project" value="UniProtKB-SubCell"/>
</dbReference>
<dbReference type="SUPFAM" id="SSF110997">
    <property type="entry name" value="Sporulation related repeat"/>
    <property type="match status" value="1"/>
</dbReference>
<feature type="domain" description="SPOR" evidence="2">
    <location>
        <begin position="224"/>
        <end position="299"/>
    </location>
</feature>
<dbReference type="Pfam" id="PF03330">
    <property type="entry name" value="DPBB_1"/>
    <property type="match status" value="1"/>
</dbReference>
<sequence length="299" mass="31441">MKALFRPVALLLPLLVACTPPPPAPKPQPRYTVGQPYEMGGVWSYPREDFALRETGLASVIPDPRPGRATADGEIYDPALLTAAHRTLQLPAILVVTNLENGLSLRVRVNDRGPAQPGRVVALSRRAAELLGVSASGTQVAIAVDPDLSRALSAGLPQPEAPRIAIETAPREAVQAESLAPPPGTQAAERVRQGRSPVQVAAVSVEPAAQAVPDQMPEAVSRGYARPGQLYVQASTFTTRSAAQRQAARIGGARVEAIGSGRSAEYRVRLGPYGSVAQADAGLEVVRRSGVSDARILVD</sequence>
<name>A0A3A9JHN5_9PROT</name>
<keyword evidence="5" id="KW-1185">Reference proteome</keyword>
<evidence type="ECO:0000313" key="6">
    <source>
        <dbReference type="Proteomes" id="UP000278036"/>
    </source>
</evidence>
<dbReference type="Proteomes" id="UP000274097">
    <property type="component" value="Unassembled WGS sequence"/>
</dbReference>
<comment type="subcellular location">
    <subcellularLocation>
        <location evidence="1">Cell membrane</location>
        <topology evidence="1">Lipid-anchor</topology>
    </subcellularLocation>
</comment>
<dbReference type="GO" id="GO:0008932">
    <property type="term" value="F:lytic endotransglycosylase activity"/>
    <property type="evidence" value="ECO:0007669"/>
    <property type="project" value="UniProtKB-UniRule"/>
</dbReference>
<evidence type="ECO:0000313" key="4">
    <source>
        <dbReference type="EMBL" id="RMI19200.1"/>
    </source>
</evidence>
<dbReference type="PANTHER" id="PTHR34183:SF1">
    <property type="entry name" value="ENDOLYTIC PEPTIDOGLYCAN TRANSGLYCOSYLASE RLPA"/>
    <property type="match status" value="1"/>
</dbReference>
<keyword evidence="1" id="KW-0449">Lipoprotein</keyword>
<dbReference type="PROSITE" id="PS51257">
    <property type="entry name" value="PROKAR_LIPOPROTEIN"/>
    <property type="match status" value="1"/>
</dbReference>
<dbReference type="GO" id="GO:0009279">
    <property type="term" value="C:cell outer membrane"/>
    <property type="evidence" value="ECO:0007669"/>
    <property type="project" value="TreeGrafter"/>
</dbReference>
<dbReference type="PANTHER" id="PTHR34183">
    <property type="entry name" value="ENDOLYTIC PEPTIDOGLYCAN TRANSGLYCOSYLASE RLPA"/>
    <property type="match status" value="1"/>
</dbReference>
<gene>
    <name evidence="1" type="primary">rlpA</name>
    <name evidence="3" type="ORF">D6Z83_16025</name>
    <name evidence="4" type="ORF">EBE87_21520</name>
</gene>
<accession>A0A3A9JHN5</accession>
<dbReference type="AlphaFoldDB" id="A0A3A9JHN5"/>
<dbReference type="Proteomes" id="UP000278036">
    <property type="component" value="Unassembled WGS sequence"/>
</dbReference>
<dbReference type="GO" id="GO:0071555">
    <property type="term" value="P:cell wall organization"/>
    <property type="evidence" value="ECO:0007669"/>
    <property type="project" value="UniProtKB-KW"/>
</dbReference>
<keyword evidence="1" id="KW-0472">Membrane</keyword>
<comment type="caution">
    <text evidence="3">The sequence shown here is derived from an EMBL/GenBank/DDBJ whole genome shotgun (WGS) entry which is preliminary data.</text>
</comment>
<dbReference type="FunCoup" id="A0A3A9JHN5">
    <property type="interactions" value="34"/>
</dbReference>
<dbReference type="EMBL" id="RAQU01000102">
    <property type="protein sequence ID" value="RKK03146.1"/>
    <property type="molecule type" value="Genomic_DNA"/>
</dbReference>
<dbReference type="Gene3D" id="3.30.70.1070">
    <property type="entry name" value="Sporulation related repeat"/>
    <property type="match status" value="1"/>
</dbReference>
<keyword evidence="1" id="KW-0564">Palmitate</keyword>
<dbReference type="HAMAP" id="MF_02071">
    <property type="entry name" value="RlpA"/>
    <property type="match status" value="1"/>
</dbReference>
<dbReference type="Gene3D" id="2.40.40.10">
    <property type="entry name" value="RlpA-like domain"/>
    <property type="match status" value="1"/>
</dbReference>
<keyword evidence="1" id="KW-0456">Lyase</keyword>
<evidence type="ECO:0000256" key="1">
    <source>
        <dbReference type="HAMAP-Rule" id="MF_02071"/>
    </source>
</evidence>
<dbReference type="InterPro" id="IPR009009">
    <property type="entry name" value="RlpA-like_DPBB"/>
</dbReference>
<dbReference type="CDD" id="cd22268">
    <property type="entry name" value="DPBB_RlpA-like"/>
    <property type="match status" value="1"/>
</dbReference>
<comment type="function">
    <text evidence="1">Lytic transglycosylase with a strong preference for naked glycan strands that lack stem peptides.</text>
</comment>
<keyword evidence="1" id="KW-0961">Cell wall biogenesis/degradation</keyword>
<dbReference type="GO" id="GO:0000270">
    <property type="term" value="P:peptidoglycan metabolic process"/>
    <property type="evidence" value="ECO:0007669"/>
    <property type="project" value="UniProtKB-UniRule"/>
</dbReference>
<dbReference type="EC" id="4.2.2.-" evidence="1"/>
<evidence type="ECO:0000259" key="2">
    <source>
        <dbReference type="PROSITE" id="PS51724"/>
    </source>
</evidence>
<dbReference type="EMBL" id="RFLX01000023">
    <property type="protein sequence ID" value="RMI19200.1"/>
    <property type="molecule type" value="Genomic_DNA"/>
</dbReference>
<organism evidence="3 6">
    <name type="scientific">Teichococcus wenyumeiae</name>
    <dbReference type="NCBI Taxonomy" id="2478470"/>
    <lineage>
        <taxon>Bacteria</taxon>
        <taxon>Pseudomonadati</taxon>
        <taxon>Pseudomonadota</taxon>
        <taxon>Alphaproteobacteria</taxon>
        <taxon>Acetobacterales</taxon>
        <taxon>Roseomonadaceae</taxon>
        <taxon>Roseomonas</taxon>
    </lineage>
</organism>
<dbReference type="GO" id="GO:0042834">
    <property type="term" value="F:peptidoglycan binding"/>
    <property type="evidence" value="ECO:0007669"/>
    <property type="project" value="InterPro"/>
</dbReference>
<dbReference type="OrthoDB" id="9779128at2"/>
<dbReference type="InterPro" id="IPR007730">
    <property type="entry name" value="SPOR-like_dom"/>
</dbReference>
<dbReference type="Pfam" id="PF05036">
    <property type="entry name" value="SPOR"/>
    <property type="match status" value="1"/>
</dbReference>
<dbReference type="RefSeq" id="WP_120639290.1">
    <property type="nucleotide sequence ID" value="NZ_RAQU01000102.1"/>
</dbReference>
<reference evidence="3 6" key="1">
    <citation type="submission" date="2018-09" db="EMBL/GenBank/DDBJ databases">
        <title>Roseomonas sp. nov., isolated from feces of Tibetan antelopes in the Qinghai-Tibet plateau, China.</title>
        <authorList>
            <person name="Tian Z."/>
        </authorList>
    </citation>
    <scope>NUCLEOTIDE SEQUENCE [LARGE SCALE GENOMIC DNA]</scope>
    <source>
        <strain evidence="4 5">Z23</strain>
        <strain evidence="3 6">Z24</strain>
    </source>
</reference>
<dbReference type="InParanoid" id="A0A3A9JHN5"/>
<dbReference type="InterPro" id="IPR034718">
    <property type="entry name" value="RlpA"/>
</dbReference>
<evidence type="ECO:0000313" key="3">
    <source>
        <dbReference type="EMBL" id="RKK03146.1"/>
    </source>
</evidence>
<evidence type="ECO:0000313" key="5">
    <source>
        <dbReference type="Proteomes" id="UP000274097"/>
    </source>
</evidence>
<dbReference type="PROSITE" id="PS51724">
    <property type="entry name" value="SPOR"/>
    <property type="match status" value="1"/>
</dbReference>
<dbReference type="InterPro" id="IPR036908">
    <property type="entry name" value="RlpA-like_sf"/>
</dbReference>
<proteinExistence type="inferred from homology"/>
<dbReference type="InterPro" id="IPR036680">
    <property type="entry name" value="SPOR-like_sf"/>
</dbReference>
<comment type="similarity">
    <text evidence="1">Belongs to the RlpA family.</text>
</comment>
<keyword evidence="1" id="KW-1003">Cell membrane</keyword>
<protein>
    <recommendedName>
        <fullName evidence="1">Endolytic peptidoglycan transglycosylase RlpA</fullName>
        <ecNumber evidence="1">4.2.2.-</ecNumber>
    </recommendedName>
</protein>